<dbReference type="PATRIC" id="fig|796940.3.peg.1220"/>
<evidence type="ECO:0000259" key="5">
    <source>
        <dbReference type="Pfam" id="PF03787"/>
    </source>
</evidence>
<sequence length="334" mass="38496">MSYTIYKLKFPSGIHIGDVKYISLDSTSLTVSSDTFFSAIYAEYVRLFQDKELFELSNNGEFKVSDLFPFKNEELYLPKPFISIERKKEAETKHTVDRKKVKSLSYLTAHQLTDYLNFLRTGENFPQVDDDFGQKQLYTKNQISGTGEDTRLYNIEIFKFNEYSGLYFILKCKDEFTKKFNTVLDSLSYTGIGGKKSSGYGKFIIEKEKISLDKNTKSDIKSVQFIKSSLLYDDTVVEDNKKYMLLSSYAPQETEVDKIKNDNNTYNLIKRSGFVNSSSYSNEPQKRGQVYMLSSGSVLDFIPQGKLLDLNLHGNHEIYRLGKPIVMGVDLWEE</sequence>
<dbReference type="InterPro" id="IPR040932">
    <property type="entry name" value="Csm4_C"/>
</dbReference>
<dbReference type="GO" id="GO:0051607">
    <property type="term" value="P:defense response to virus"/>
    <property type="evidence" value="ECO:0007669"/>
    <property type="project" value="UniProtKB-KW"/>
</dbReference>
<dbReference type="RefSeq" id="WP_009528581.1">
    <property type="nucleotide sequence ID" value="NZ_JH414597.1"/>
</dbReference>
<dbReference type="GO" id="GO:0003723">
    <property type="term" value="F:RNA binding"/>
    <property type="evidence" value="ECO:0007669"/>
    <property type="project" value="UniProtKB-KW"/>
</dbReference>
<evidence type="ECO:0000259" key="6">
    <source>
        <dbReference type="Pfam" id="PF17953"/>
    </source>
</evidence>
<keyword evidence="4" id="KW-0051">Antiviral defense</keyword>
<name>G9XD64_9FIRM</name>
<accession>G9XD64</accession>
<evidence type="ECO:0000313" key="8">
    <source>
        <dbReference type="Proteomes" id="UP000003379"/>
    </source>
</evidence>
<dbReference type="NCBIfam" id="TIGR01903">
    <property type="entry name" value="cas5_csm4"/>
    <property type="match status" value="1"/>
</dbReference>
<comment type="caution">
    <text evidence="7">The sequence shown here is derived from an EMBL/GenBank/DDBJ whole genome shotgun (WGS) entry which is preliminary data.</text>
</comment>
<protein>
    <recommendedName>
        <fullName evidence="2">CRISPR system Cms protein Csm4</fullName>
    </recommendedName>
</protein>
<organism evidence="7 8">
    <name type="scientific">Peptoanaerobacter stomatis</name>
    <dbReference type="NCBI Taxonomy" id="796937"/>
    <lineage>
        <taxon>Bacteria</taxon>
        <taxon>Bacillati</taxon>
        <taxon>Bacillota</taxon>
        <taxon>Clostridia</taxon>
        <taxon>Peptostreptococcales</taxon>
        <taxon>Filifactoraceae</taxon>
        <taxon>Peptoanaerobacter</taxon>
    </lineage>
</organism>
<evidence type="ECO:0000256" key="1">
    <source>
        <dbReference type="ARBA" id="ARBA00005772"/>
    </source>
</evidence>
<feature type="domain" description="CRISPR type III-associated protein" evidence="5">
    <location>
        <begin position="57"/>
        <end position="203"/>
    </location>
</feature>
<dbReference type="HOGENOM" id="CLU_062371_1_0_9"/>
<gene>
    <name evidence="7" type="ORF">HMPREF9628_00303</name>
</gene>
<keyword evidence="3" id="KW-0694">RNA-binding</keyword>
<evidence type="ECO:0000313" key="7">
    <source>
        <dbReference type="EMBL" id="EHL19069.1"/>
    </source>
</evidence>
<proteinExistence type="inferred from homology"/>
<dbReference type="InterPro" id="IPR005537">
    <property type="entry name" value="RAMP_III_fam"/>
</dbReference>
<dbReference type="Pfam" id="PF17953">
    <property type="entry name" value="Csm4_C"/>
    <property type="match status" value="1"/>
</dbReference>
<reference evidence="7 8" key="1">
    <citation type="submission" date="2011-08" db="EMBL/GenBank/DDBJ databases">
        <title>The Genome Sequence of Eubacteriaceae bacterium CM5.</title>
        <authorList>
            <consortium name="The Broad Institute Genome Sequencing Platform"/>
            <person name="Earl A."/>
            <person name="Ward D."/>
            <person name="Feldgarden M."/>
            <person name="Gevers D."/>
            <person name="Sizova M."/>
            <person name="Hazen A."/>
            <person name="Epstein S."/>
            <person name="Young S.K."/>
            <person name="Zeng Q."/>
            <person name="Gargeya S."/>
            <person name="Fitzgerald M."/>
            <person name="Haas B."/>
            <person name="Abouelleil A."/>
            <person name="Alvarado L."/>
            <person name="Arachchi H.M."/>
            <person name="Berlin A."/>
            <person name="Brown A."/>
            <person name="Chapman S.B."/>
            <person name="Chen Z."/>
            <person name="Dunbar C."/>
            <person name="Freedman E."/>
            <person name="Gearin G."/>
            <person name="Gellesch M."/>
            <person name="Goldberg J."/>
            <person name="Griggs A."/>
            <person name="Gujja S."/>
            <person name="Heiman D."/>
            <person name="Howarth C."/>
            <person name="Larson L."/>
            <person name="Lui A."/>
            <person name="MacDonald P.J.P."/>
            <person name="Montmayeur A."/>
            <person name="Murphy C."/>
            <person name="Neiman D."/>
            <person name="Pearson M."/>
            <person name="Priest M."/>
            <person name="Roberts A."/>
            <person name="Saif S."/>
            <person name="Shea T."/>
            <person name="Shenoy N."/>
            <person name="Sisk P."/>
            <person name="Stolte C."/>
            <person name="Sykes S."/>
            <person name="Wortman J."/>
            <person name="Nusbaum C."/>
            <person name="Birren B."/>
        </authorList>
    </citation>
    <scope>NUCLEOTIDE SEQUENCE [LARGE SCALE GENOMIC DNA]</scope>
    <source>
        <strain evidence="7 8">CM5</strain>
    </source>
</reference>
<dbReference type="Pfam" id="PF03787">
    <property type="entry name" value="RAMPs"/>
    <property type="match status" value="1"/>
</dbReference>
<comment type="similarity">
    <text evidence="1">Belongs to the CRISPR-associated Csm4 family.</text>
</comment>
<dbReference type="InterPro" id="IPR005510">
    <property type="entry name" value="Csm4"/>
</dbReference>
<evidence type="ECO:0000256" key="2">
    <source>
        <dbReference type="ARBA" id="ARBA00016109"/>
    </source>
</evidence>
<dbReference type="AlphaFoldDB" id="G9XD64"/>
<evidence type="ECO:0000256" key="4">
    <source>
        <dbReference type="ARBA" id="ARBA00023118"/>
    </source>
</evidence>
<dbReference type="EMBL" id="AFZG01000030">
    <property type="protein sequence ID" value="EHL19069.1"/>
    <property type="molecule type" value="Genomic_DNA"/>
</dbReference>
<feature type="domain" description="Csm4 C-terminal" evidence="6">
    <location>
        <begin position="239"/>
        <end position="329"/>
    </location>
</feature>
<evidence type="ECO:0000256" key="3">
    <source>
        <dbReference type="ARBA" id="ARBA00022884"/>
    </source>
</evidence>
<dbReference type="Proteomes" id="UP000003379">
    <property type="component" value="Unassembled WGS sequence"/>
</dbReference>